<dbReference type="InterPro" id="IPR014756">
    <property type="entry name" value="Ig_E-set"/>
</dbReference>
<keyword evidence="7" id="KW-1185">Reference proteome</keyword>
<reference evidence="6" key="1">
    <citation type="submission" date="2022-01" db="EMBL/GenBank/DDBJ databases">
        <authorList>
            <person name="King R."/>
        </authorList>
    </citation>
    <scope>NUCLEOTIDE SEQUENCE</scope>
</reference>
<protein>
    <recommendedName>
        <fullName evidence="5">MD-2-related lipid-recognition domain-containing protein</fullName>
    </recommendedName>
</protein>
<dbReference type="Gene3D" id="2.60.40.770">
    <property type="match status" value="1"/>
</dbReference>
<dbReference type="FunFam" id="2.60.40.770:FF:000001">
    <property type="entry name" value="NPC intracellular cholesterol transporter 2"/>
    <property type="match status" value="1"/>
</dbReference>
<keyword evidence="4" id="KW-0732">Signal</keyword>
<name>A0A9N9QKZ6_9CUCU</name>
<keyword evidence="3" id="KW-0964">Secreted</keyword>
<comment type="similarity">
    <text evidence="2">Belongs to the NPC2 family.</text>
</comment>
<accession>A0A9N9QKZ6</accession>
<gene>
    <name evidence="6" type="ORF">CEUTPL_LOCUS2548</name>
</gene>
<evidence type="ECO:0000256" key="2">
    <source>
        <dbReference type="ARBA" id="ARBA00006370"/>
    </source>
</evidence>
<feature type="chain" id="PRO_5040427200" description="MD-2-related lipid-recognition domain-containing protein" evidence="4">
    <location>
        <begin position="21"/>
        <end position="159"/>
    </location>
</feature>
<evidence type="ECO:0000256" key="4">
    <source>
        <dbReference type="SAM" id="SignalP"/>
    </source>
</evidence>
<dbReference type="SUPFAM" id="SSF81296">
    <property type="entry name" value="E set domains"/>
    <property type="match status" value="1"/>
</dbReference>
<dbReference type="Proteomes" id="UP001152799">
    <property type="component" value="Chromosome 11"/>
</dbReference>
<evidence type="ECO:0000259" key="5">
    <source>
        <dbReference type="SMART" id="SM00737"/>
    </source>
</evidence>
<evidence type="ECO:0000256" key="1">
    <source>
        <dbReference type="ARBA" id="ARBA00004613"/>
    </source>
</evidence>
<organism evidence="6 7">
    <name type="scientific">Ceutorhynchus assimilis</name>
    <name type="common">cabbage seed weevil</name>
    <dbReference type="NCBI Taxonomy" id="467358"/>
    <lineage>
        <taxon>Eukaryota</taxon>
        <taxon>Metazoa</taxon>
        <taxon>Ecdysozoa</taxon>
        <taxon>Arthropoda</taxon>
        <taxon>Hexapoda</taxon>
        <taxon>Insecta</taxon>
        <taxon>Pterygota</taxon>
        <taxon>Neoptera</taxon>
        <taxon>Endopterygota</taxon>
        <taxon>Coleoptera</taxon>
        <taxon>Polyphaga</taxon>
        <taxon>Cucujiformia</taxon>
        <taxon>Curculionidae</taxon>
        <taxon>Ceutorhynchinae</taxon>
        <taxon>Ceutorhynchus</taxon>
    </lineage>
</organism>
<evidence type="ECO:0000313" key="7">
    <source>
        <dbReference type="Proteomes" id="UP001152799"/>
    </source>
</evidence>
<dbReference type="OrthoDB" id="6332846at2759"/>
<feature type="signal peptide" evidence="4">
    <location>
        <begin position="1"/>
        <end position="20"/>
    </location>
</feature>
<evidence type="ECO:0000256" key="3">
    <source>
        <dbReference type="ARBA" id="ARBA00022525"/>
    </source>
</evidence>
<evidence type="ECO:0000313" key="6">
    <source>
        <dbReference type="EMBL" id="CAG9761855.1"/>
    </source>
</evidence>
<feature type="domain" description="MD-2-related lipid-recognition" evidence="5">
    <location>
        <begin position="23"/>
        <end position="156"/>
    </location>
</feature>
<dbReference type="SMART" id="SM00737">
    <property type="entry name" value="ML"/>
    <property type="match status" value="1"/>
</dbReference>
<sequence>MHCSLLVFTIFISSAVVCSATKVKQCPNGNIKNLEEYIIIDKCEIPPCKLRRNTKLPLTFKFVAEDEYKSLTQTVYAVIAELKLPFLGEDGEEVCDRIFEEDGVTKNNCKFVKGRIYTYKHDIAVLPVYPKVRTVVHWDITDPTTGKHAVCFETPANIV</sequence>
<dbReference type="Pfam" id="PF02221">
    <property type="entry name" value="E1_DerP2_DerF2"/>
    <property type="match status" value="1"/>
</dbReference>
<proteinExistence type="inferred from homology"/>
<dbReference type="AlphaFoldDB" id="A0A9N9QKZ6"/>
<dbReference type="InterPro" id="IPR003172">
    <property type="entry name" value="ML_dom"/>
</dbReference>
<comment type="subcellular location">
    <subcellularLocation>
        <location evidence="1">Secreted</location>
    </subcellularLocation>
</comment>
<dbReference type="EMBL" id="OU892287">
    <property type="protein sequence ID" value="CAG9761855.1"/>
    <property type="molecule type" value="Genomic_DNA"/>
</dbReference>
<dbReference type="GO" id="GO:0005576">
    <property type="term" value="C:extracellular region"/>
    <property type="evidence" value="ECO:0007669"/>
    <property type="project" value="UniProtKB-SubCell"/>
</dbReference>